<dbReference type="Proteomes" id="UP000706525">
    <property type="component" value="Unassembled WGS sequence"/>
</dbReference>
<reference evidence="1 2" key="1">
    <citation type="submission" date="2021-08" db="EMBL/GenBank/DDBJ databases">
        <authorList>
            <person name="Peeters C."/>
        </authorList>
    </citation>
    <scope>NUCLEOTIDE SEQUENCE [LARGE SCALE GENOMIC DNA]</scope>
    <source>
        <strain evidence="1 2">LMG 32289</strain>
    </source>
</reference>
<comment type="caution">
    <text evidence="1">The sequence shown here is derived from an EMBL/GenBank/DDBJ whole genome shotgun (WGS) entry which is preliminary data.</text>
</comment>
<evidence type="ECO:0000313" key="1">
    <source>
        <dbReference type="EMBL" id="CAG9184379.1"/>
    </source>
</evidence>
<name>A0ABM8XVG9_9BURK</name>
<evidence type="ECO:0000313" key="2">
    <source>
        <dbReference type="Proteomes" id="UP000706525"/>
    </source>
</evidence>
<gene>
    <name evidence="1" type="ORF">LMG32289_05601</name>
</gene>
<organism evidence="1 2">
    <name type="scientific">Cupriavidus pampae</name>
    <dbReference type="NCBI Taxonomy" id="659251"/>
    <lineage>
        <taxon>Bacteria</taxon>
        <taxon>Pseudomonadati</taxon>
        <taxon>Pseudomonadota</taxon>
        <taxon>Betaproteobacteria</taxon>
        <taxon>Burkholderiales</taxon>
        <taxon>Burkholderiaceae</taxon>
        <taxon>Cupriavidus</taxon>
    </lineage>
</organism>
<keyword evidence="2" id="KW-1185">Reference proteome</keyword>
<accession>A0ABM8XVG9</accession>
<dbReference type="RefSeq" id="WP_223994278.1">
    <property type="nucleotide sequence ID" value="NZ_CAJZAG010000012.1"/>
</dbReference>
<proteinExistence type="predicted"/>
<sequence>MSAPDTATEIRLFGASLRARTPDEYGNDHLSQTIPAVNQLSRVVQAIGNKLPNEAVQALFFEHNGDAEIRETHVELGLAHLDAVRNAKPDLEYLRDAKVPAAGAFWTAEDDEWLPKPPTPAP</sequence>
<dbReference type="EMBL" id="CAJZAG010000012">
    <property type="protein sequence ID" value="CAG9184379.1"/>
    <property type="molecule type" value="Genomic_DNA"/>
</dbReference>
<protein>
    <submittedName>
        <fullName evidence="1">Uncharacterized protein</fullName>
    </submittedName>
</protein>